<sequence length="105" mass="11519">MFPRVGLDQEGVAAKLLPSFLGFRVSLVVSVVASQTVPHTNNPDQRAVSPVDKKCTYRLRSMIAKEDSVQAYRDVTVQAIKINAKKLKDVQHSIIHSSFLGPVSS</sequence>
<reference evidence="1" key="1">
    <citation type="submission" date="2021-08" db="EMBL/GenBank/DDBJ databases">
        <authorList>
            <person name="Lu L."/>
            <person name="Huang X."/>
            <person name="Zhang R."/>
            <person name="Jiao N."/>
        </authorList>
    </citation>
    <scope>NUCLEOTIDE SEQUENCE</scope>
</reference>
<gene>
    <name evidence="1" type="ORF">R7L_gp3</name>
</gene>
<keyword evidence="2" id="KW-1185">Reference proteome</keyword>
<organism evidence="1 2">
    <name type="scientific">Dinoroseobacter phage vB_DshP-R7L</name>
    <dbReference type="NCBI Taxonomy" id="2873349"/>
    <lineage>
        <taxon>Viruses</taxon>
        <taxon>Duplodnaviria</taxon>
        <taxon>Heunggongvirae</taxon>
        <taxon>Uroviricota</taxon>
        <taxon>Caudoviricetes</taxon>
        <taxon>Schitoviridae</taxon>
        <taxon>Rhodovirinae</taxon>
        <taxon>Gonggongvirus</taxon>
        <taxon>Gonggongvirus R7l</taxon>
    </lineage>
</organism>
<proteinExistence type="predicted"/>
<accession>A0AAE8XD29</accession>
<dbReference type="Proteomes" id="UP000828212">
    <property type="component" value="Segment"/>
</dbReference>
<dbReference type="EMBL" id="MZ773648">
    <property type="protein sequence ID" value="UAT28842.1"/>
    <property type="molecule type" value="Genomic_DNA"/>
</dbReference>
<evidence type="ECO:0000313" key="2">
    <source>
        <dbReference type="Proteomes" id="UP000828212"/>
    </source>
</evidence>
<protein>
    <submittedName>
        <fullName evidence="1">Uncharacterized protein</fullName>
    </submittedName>
</protein>
<evidence type="ECO:0000313" key="1">
    <source>
        <dbReference type="EMBL" id="UAT28842.1"/>
    </source>
</evidence>
<name>A0AAE8XD29_9CAUD</name>